<evidence type="ECO:0000313" key="12">
    <source>
        <dbReference type="EMBL" id="MSC34723.1"/>
    </source>
</evidence>
<organism evidence="11 13">
    <name type="scientific">Holdemania massiliensis</name>
    <dbReference type="NCBI Taxonomy" id="1468449"/>
    <lineage>
        <taxon>Bacteria</taxon>
        <taxon>Bacillati</taxon>
        <taxon>Bacillota</taxon>
        <taxon>Erysipelotrichia</taxon>
        <taxon>Erysipelotrichales</taxon>
        <taxon>Erysipelotrichaceae</taxon>
        <taxon>Holdemania</taxon>
    </lineage>
</organism>
<feature type="compositionally biased region" description="Basic residues" evidence="7">
    <location>
        <begin position="399"/>
        <end position="414"/>
    </location>
</feature>
<sequence>MTQFNDFHLRESAQKLIELEGFTEPTAIQAAVIPAALKGRDIIGISETGTGKTHAFLIPLMEKIKPELPQVQAVITAPTRELAMQIYNRAKKMMQADSRLRVRLITGGLDREKMADSIKTQPHLVIGTPGRIKDLFIDQEVLRVDTASILIVDEADMTLEFGFLEDIDAIASRMGSHLQMMAFSATIPQGLKPFLKKYMQAPQTIKIDQETKMDPKIEHILVPCKHRSYAETLLQILPGFMPYVCLIFANTREEAAATANALRDANVPVIEIHGGLQPRQRRQAMKQLEHADHSYIVATDIAARGIDIDGITHVVSLGFPNELDFYIHRAGRTGRAGREGTCFALYQEQDERAIRLLKERGVHFEVRSFKNGQWQAQRQTDRRKMSPSQQREKEIARSLNRKKEKVKPGYKKKKAELVKQIQRKERRAMIQSEIRAQRKERYKAQQRQKREEGNDE</sequence>
<keyword evidence="3 11" id="KW-0347">Helicase</keyword>
<dbReference type="Pfam" id="PF00271">
    <property type="entry name" value="Helicase_C"/>
    <property type="match status" value="1"/>
</dbReference>
<keyword evidence="4" id="KW-0067">ATP-binding</keyword>
<dbReference type="Proteomes" id="UP000433575">
    <property type="component" value="Unassembled WGS sequence"/>
</dbReference>
<dbReference type="Gene3D" id="3.40.50.300">
    <property type="entry name" value="P-loop containing nucleotide triphosphate hydrolases"/>
    <property type="match status" value="2"/>
</dbReference>
<gene>
    <name evidence="12" type="ORF">GKD88_16465</name>
    <name evidence="11" type="ORF">GKE08_16585</name>
</gene>
<dbReference type="PANTHER" id="PTHR47959">
    <property type="entry name" value="ATP-DEPENDENT RNA HELICASE RHLE-RELATED"/>
    <property type="match status" value="1"/>
</dbReference>
<dbReference type="GO" id="GO:0003724">
    <property type="term" value="F:RNA helicase activity"/>
    <property type="evidence" value="ECO:0007669"/>
    <property type="project" value="InterPro"/>
</dbReference>
<evidence type="ECO:0000256" key="2">
    <source>
        <dbReference type="ARBA" id="ARBA00022801"/>
    </source>
</evidence>
<feature type="compositionally biased region" description="Basic and acidic residues" evidence="7">
    <location>
        <begin position="379"/>
        <end position="396"/>
    </location>
</feature>
<dbReference type="PROSITE" id="PS51194">
    <property type="entry name" value="HELICASE_CTER"/>
    <property type="match status" value="1"/>
</dbReference>
<feature type="region of interest" description="Disordered" evidence="7">
    <location>
        <begin position="372"/>
        <end position="456"/>
    </location>
</feature>
<comment type="similarity">
    <text evidence="5">Belongs to the DEAD box helicase family.</text>
</comment>
<evidence type="ECO:0000256" key="5">
    <source>
        <dbReference type="ARBA" id="ARBA00038437"/>
    </source>
</evidence>
<dbReference type="Proteomes" id="UP000480929">
    <property type="component" value="Unassembled WGS sequence"/>
</dbReference>
<dbReference type="InterPro" id="IPR050079">
    <property type="entry name" value="DEAD_box_RNA_helicase"/>
</dbReference>
<evidence type="ECO:0000313" key="13">
    <source>
        <dbReference type="Proteomes" id="UP000433575"/>
    </source>
</evidence>
<evidence type="ECO:0000256" key="6">
    <source>
        <dbReference type="PROSITE-ProRule" id="PRU00552"/>
    </source>
</evidence>
<dbReference type="EMBL" id="WKPI01000041">
    <property type="protein sequence ID" value="MSC34723.1"/>
    <property type="molecule type" value="Genomic_DNA"/>
</dbReference>
<dbReference type="CDD" id="cd00268">
    <property type="entry name" value="DEADc"/>
    <property type="match status" value="1"/>
</dbReference>
<keyword evidence="14" id="KW-1185">Reference proteome</keyword>
<evidence type="ECO:0000259" key="10">
    <source>
        <dbReference type="PROSITE" id="PS51195"/>
    </source>
</evidence>
<dbReference type="EMBL" id="WKPJ01000038">
    <property type="protein sequence ID" value="MSA90952.1"/>
    <property type="molecule type" value="Genomic_DNA"/>
</dbReference>
<dbReference type="GO" id="GO:0016787">
    <property type="term" value="F:hydrolase activity"/>
    <property type="evidence" value="ECO:0007669"/>
    <property type="project" value="UniProtKB-KW"/>
</dbReference>
<dbReference type="OrthoDB" id="9805696at2"/>
<evidence type="ECO:0000256" key="1">
    <source>
        <dbReference type="ARBA" id="ARBA00022741"/>
    </source>
</evidence>
<feature type="domain" description="DEAD-box RNA helicase Q" evidence="10">
    <location>
        <begin position="2"/>
        <end position="30"/>
    </location>
</feature>
<dbReference type="InterPro" id="IPR014001">
    <property type="entry name" value="Helicase_ATP-bd"/>
</dbReference>
<feature type="short sequence motif" description="Q motif" evidence="6">
    <location>
        <begin position="2"/>
        <end position="30"/>
    </location>
</feature>
<name>A0A6N7SBC1_9FIRM</name>
<dbReference type="InterPro" id="IPR014014">
    <property type="entry name" value="RNA_helicase_DEAD_Q_motif"/>
</dbReference>
<dbReference type="SMART" id="SM00490">
    <property type="entry name" value="HELICc"/>
    <property type="match status" value="1"/>
</dbReference>
<evidence type="ECO:0000313" key="11">
    <source>
        <dbReference type="EMBL" id="MSA90952.1"/>
    </source>
</evidence>
<dbReference type="InterPro" id="IPR001650">
    <property type="entry name" value="Helicase_C-like"/>
</dbReference>
<evidence type="ECO:0000259" key="9">
    <source>
        <dbReference type="PROSITE" id="PS51194"/>
    </source>
</evidence>
<proteinExistence type="inferred from homology"/>
<dbReference type="InterPro" id="IPR044742">
    <property type="entry name" value="DEAD/DEAH_RhlB"/>
</dbReference>
<dbReference type="PROSITE" id="PS51192">
    <property type="entry name" value="HELICASE_ATP_BIND_1"/>
    <property type="match status" value="1"/>
</dbReference>
<reference evidence="13 14" key="1">
    <citation type="journal article" date="2019" name="Nat. Med.">
        <title>A library of human gut bacterial isolates paired with longitudinal multiomics data enables mechanistic microbiome research.</title>
        <authorList>
            <person name="Poyet M."/>
            <person name="Groussin M."/>
            <person name="Gibbons S.M."/>
            <person name="Avila-Pacheco J."/>
            <person name="Jiang X."/>
            <person name="Kearney S.M."/>
            <person name="Perrotta A.R."/>
            <person name="Berdy B."/>
            <person name="Zhao S."/>
            <person name="Lieberman T.D."/>
            <person name="Swanson P.K."/>
            <person name="Smith M."/>
            <person name="Roesemann S."/>
            <person name="Alexander J.E."/>
            <person name="Rich S.A."/>
            <person name="Livny J."/>
            <person name="Vlamakis H."/>
            <person name="Clish C."/>
            <person name="Bullock K."/>
            <person name="Deik A."/>
            <person name="Scott J."/>
            <person name="Pierce K.A."/>
            <person name="Xavier R.J."/>
            <person name="Alm E.J."/>
        </authorList>
    </citation>
    <scope>NUCLEOTIDE SEQUENCE [LARGE SCALE GENOMIC DNA]</scope>
    <source>
        <strain evidence="11 13">BIOML-A4</strain>
        <strain evidence="12 14">BIOML-A5</strain>
    </source>
</reference>
<dbReference type="PROSITE" id="PS51195">
    <property type="entry name" value="Q_MOTIF"/>
    <property type="match status" value="1"/>
</dbReference>
<accession>A0A6N7SBC1</accession>
<evidence type="ECO:0000256" key="7">
    <source>
        <dbReference type="SAM" id="MobiDB-lite"/>
    </source>
</evidence>
<dbReference type="SMART" id="SM00487">
    <property type="entry name" value="DEXDc"/>
    <property type="match status" value="1"/>
</dbReference>
<dbReference type="SUPFAM" id="SSF52540">
    <property type="entry name" value="P-loop containing nucleoside triphosphate hydrolases"/>
    <property type="match status" value="1"/>
</dbReference>
<dbReference type="CDD" id="cd18787">
    <property type="entry name" value="SF2_C_DEAD"/>
    <property type="match status" value="1"/>
</dbReference>
<dbReference type="GO" id="GO:0005829">
    <property type="term" value="C:cytosol"/>
    <property type="evidence" value="ECO:0007669"/>
    <property type="project" value="TreeGrafter"/>
</dbReference>
<comment type="caution">
    <text evidence="11">The sequence shown here is derived from an EMBL/GenBank/DDBJ whole genome shotgun (WGS) entry which is preliminary data.</text>
</comment>
<protein>
    <submittedName>
        <fullName evidence="11">DEAD/DEAH box helicase</fullName>
    </submittedName>
</protein>
<feature type="compositionally biased region" description="Basic and acidic residues" evidence="7">
    <location>
        <begin position="435"/>
        <end position="456"/>
    </location>
</feature>
<evidence type="ECO:0000259" key="8">
    <source>
        <dbReference type="PROSITE" id="PS51192"/>
    </source>
</evidence>
<dbReference type="GO" id="GO:0003676">
    <property type="term" value="F:nucleic acid binding"/>
    <property type="evidence" value="ECO:0007669"/>
    <property type="project" value="InterPro"/>
</dbReference>
<evidence type="ECO:0000256" key="4">
    <source>
        <dbReference type="ARBA" id="ARBA00022840"/>
    </source>
</evidence>
<dbReference type="GeneID" id="42455127"/>
<feature type="domain" description="Helicase C-terminal" evidence="9">
    <location>
        <begin position="236"/>
        <end position="386"/>
    </location>
</feature>
<dbReference type="AlphaFoldDB" id="A0A6N7SBC1"/>
<evidence type="ECO:0000256" key="3">
    <source>
        <dbReference type="ARBA" id="ARBA00022806"/>
    </source>
</evidence>
<dbReference type="RefSeq" id="WP_020223231.1">
    <property type="nucleotide sequence ID" value="NZ_AP031450.1"/>
</dbReference>
<dbReference type="InterPro" id="IPR011545">
    <property type="entry name" value="DEAD/DEAH_box_helicase_dom"/>
</dbReference>
<dbReference type="PANTHER" id="PTHR47959:SF1">
    <property type="entry name" value="ATP-DEPENDENT RNA HELICASE DBPA"/>
    <property type="match status" value="1"/>
</dbReference>
<dbReference type="Pfam" id="PF00270">
    <property type="entry name" value="DEAD"/>
    <property type="match status" value="1"/>
</dbReference>
<evidence type="ECO:0000313" key="14">
    <source>
        <dbReference type="Proteomes" id="UP000480929"/>
    </source>
</evidence>
<dbReference type="InterPro" id="IPR027417">
    <property type="entry name" value="P-loop_NTPase"/>
</dbReference>
<keyword evidence="2" id="KW-0378">Hydrolase</keyword>
<keyword evidence="1" id="KW-0547">Nucleotide-binding</keyword>
<dbReference type="GO" id="GO:0005524">
    <property type="term" value="F:ATP binding"/>
    <property type="evidence" value="ECO:0007669"/>
    <property type="project" value="UniProtKB-KW"/>
</dbReference>
<feature type="domain" description="Helicase ATP-binding" evidence="8">
    <location>
        <begin position="33"/>
        <end position="205"/>
    </location>
</feature>